<evidence type="ECO:0000256" key="3">
    <source>
        <dbReference type="ARBA" id="ARBA00022692"/>
    </source>
</evidence>
<dbReference type="SUPFAM" id="SSF103473">
    <property type="entry name" value="MFS general substrate transporter"/>
    <property type="match status" value="1"/>
</dbReference>
<dbReference type="AlphaFoldDB" id="A0A2J6SUJ8"/>
<evidence type="ECO:0000313" key="9">
    <source>
        <dbReference type="EMBL" id="PMD54442.1"/>
    </source>
</evidence>
<gene>
    <name evidence="9" type="ORF">K444DRAFT_514348</name>
</gene>
<dbReference type="GeneID" id="36581620"/>
<dbReference type="InterPro" id="IPR011701">
    <property type="entry name" value="MFS"/>
</dbReference>
<feature type="transmembrane region" description="Helical" evidence="7">
    <location>
        <begin position="334"/>
        <end position="354"/>
    </location>
</feature>
<reference evidence="9 10" key="1">
    <citation type="submission" date="2016-04" db="EMBL/GenBank/DDBJ databases">
        <title>A degradative enzymes factory behind the ericoid mycorrhizal symbiosis.</title>
        <authorList>
            <consortium name="DOE Joint Genome Institute"/>
            <person name="Martino E."/>
            <person name="Morin E."/>
            <person name="Grelet G."/>
            <person name="Kuo A."/>
            <person name="Kohler A."/>
            <person name="Daghino S."/>
            <person name="Barry K."/>
            <person name="Choi C."/>
            <person name="Cichocki N."/>
            <person name="Clum A."/>
            <person name="Copeland A."/>
            <person name="Hainaut M."/>
            <person name="Haridas S."/>
            <person name="Labutti K."/>
            <person name="Lindquist E."/>
            <person name="Lipzen A."/>
            <person name="Khouja H.-R."/>
            <person name="Murat C."/>
            <person name="Ohm R."/>
            <person name="Olson A."/>
            <person name="Spatafora J."/>
            <person name="Veneault-Fourrey C."/>
            <person name="Henrissat B."/>
            <person name="Grigoriev I."/>
            <person name="Martin F."/>
            <person name="Perotto S."/>
        </authorList>
    </citation>
    <scope>NUCLEOTIDE SEQUENCE [LARGE SCALE GENOMIC DNA]</scope>
    <source>
        <strain evidence="9 10">E</strain>
    </source>
</reference>
<dbReference type="Proteomes" id="UP000235371">
    <property type="component" value="Unassembled WGS sequence"/>
</dbReference>
<dbReference type="GO" id="GO:0016020">
    <property type="term" value="C:membrane"/>
    <property type="evidence" value="ECO:0007669"/>
    <property type="project" value="UniProtKB-SubCell"/>
</dbReference>
<dbReference type="Gene3D" id="1.20.1250.20">
    <property type="entry name" value="MFS general substrate transporter like domains"/>
    <property type="match status" value="2"/>
</dbReference>
<dbReference type="InterPro" id="IPR036259">
    <property type="entry name" value="MFS_trans_sf"/>
</dbReference>
<feature type="transmembrane region" description="Helical" evidence="7">
    <location>
        <begin position="400"/>
        <end position="419"/>
    </location>
</feature>
<dbReference type="Pfam" id="PF07690">
    <property type="entry name" value="MFS_1"/>
    <property type="match status" value="1"/>
</dbReference>
<feature type="transmembrane region" description="Helical" evidence="7">
    <location>
        <begin position="273"/>
        <end position="292"/>
    </location>
</feature>
<dbReference type="FunFam" id="1.20.1250.20:FF:000064">
    <property type="entry name" value="MFS allantoate transporter"/>
    <property type="match status" value="1"/>
</dbReference>
<evidence type="ECO:0000256" key="2">
    <source>
        <dbReference type="ARBA" id="ARBA00022448"/>
    </source>
</evidence>
<keyword evidence="4 7" id="KW-1133">Transmembrane helix</keyword>
<dbReference type="OrthoDB" id="6730379at2759"/>
<evidence type="ECO:0000256" key="5">
    <source>
        <dbReference type="ARBA" id="ARBA00023136"/>
    </source>
</evidence>
<accession>A0A2J6SUJ8</accession>
<feature type="transmembrane region" description="Helical" evidence="7">
    <location>
        <begin position="304"/>
        <end position="322"/>
    </location>
</feature>
<name>A0A2J6SUJ8_9HELO</name>
<dbReference type="PANTHER" id="PTHR43791:SF40">
    <property type="entry name" value="THIAMINE PATHWAY TRANSPORTER THI73"/>
    <property type="match status" value="1"/>
</dbReference>
<comment type="subcellular location">
    <subcellularLocation>
        <location evidence="1">Membrane</location>
        <topology evidence="1">Multi-pass membrane protein</topology>
    </subcellularLocation>
</comment>
<feature type="transmembrane region" description="Helical" evidence="7">
    <location>
        <begin position="236"/>
        <end position="253"/>
    </location>
</feature>
<dbReference type="EMBL" id="KZ613865">
    <property type="protein sequence ID" value="PMD54442.1"/>
    <property type="molecule type" value="Genomic_DNA"/>
</dbReference>
<proteinExistence type="inferred from homology"/>
<evidence type="ECO:0000256" key="7">
    <source>
        <dbReference type="SAM" id="Phobius"/>
    </source>
</evidence>
<keyword evidence="5 7" id="KW-0472">Membrane</keyword>
<comment type="similarity">
    <text evidence="6">Belongs to the major facilitator superfamily. Allantoate permease family.</text>
</comment>
<feature type="transmembrane region" description="Helical" evidence="7">
    <location>
        <begin position="107"/>
        <end position="127"/>
    </location>
</feature>
<feature type="transmembrane region" description="Helical" evidence="7">
    <location>
        <begin position="139"/>
        <end position="158"/>
    </location>
</feature>
<evidence type="ECO:0000256" key="1">
    <source>
        <dbReference type="ARBA" id="ARBA00004141"/>
    </source>
</evidence>
<keyword evidence="10" id="KW-1185">Reference proteome</keyword>
<feature type="transmembrane region" description="Helical" evidence="7">
    <location>
        <begin position="366"/>
        <end position="388"/>
    </location>
</feature>
<dbReference type="GO" id="GO:0022857">
    <property type="term" value="F:transmembrane transporter activity"/>
    <property type="evidence" value="ECO:0007669"/>
    <property type="project" value="InterPro"/>
</dbReference>
<evidence type="ECO:0000259" key="8">
    <source>
        <dbReference type="PROSITE" id="PS50850"/>
    </source>
</evidence>
<dbReference type="PANTHER" id="PTHR43791">
    <property type="entry name" value="PERMEASE-RELATED"/>
    <property type="match status" value="1"/>
</dbReference>
<keyword evidence="3 7" id="KW-0812">Transmembrane</keyword>
<evidence type="ECO:0000256" key="4">
    <source>
        <dbReference type="ARBA" id="ARBA00022989"/>
    </source>
</evidence>
<dbReference type="RefSeq" id="XP_024731346.1">
    <property type="nucleotide sequence ID" value="XM_024873540.1"/>
</dbReference>
<evidence type="ECO:0000256" key="6">
    <source>
        <dbReference type="ARBA" id="ARBA00037968"/>
    </source>
</evidence>
<feature type="transmembrane region" description="Helical" evidence="7">
    <location>
        <begin position="76"/>
        <end position="101"/>
    </location>
</feature>
<feature type="domain" description="Major facilitator superfamily (MFS) profile" evidence="8">
    <location>
        <begin position="10"/>
        <end position="425"/>
    </location>
</feature>
<dbReference type="InParanoid" id="A0A2J6SUJ8"/>
<feature type="non-terminal residue" evidence="9">
    <location>
        <position position="462"/>
    </location>
</feature>
<dbReference type="InterPro" id="IPR020846">
    <property type="entry name" value="MFS_dom"/>
</dbReference>
<sequence length="462" mass="50797">KLLRKIDFTIAPLLAAVYFLQFLDKTTLSYTAVMGIRKDTHLVGQDYSDLSMLFYIGFLAAEFPTQYLAQHMSRLGLYLGINIMLWGFILGCHAACTNFAGLAICRTLLGVFESCVAPILVLIIAMWYKKEEQGRRVSWFYVCNSLTQIFGGLLAYGVSFVNTKFASWRIFFVAIGALTICVGALVCVLLPDSPVKARRFTDAEKVAALLRTKDNQSGTQNAHLKKAQVFETFKDVRVYLVCLCTMLSSIPNGGLSNFSSILLTTFGYSSRQALILSAPSGAIGAICVLGVGYFSDKWRDRSSVMLLCILPTILGAGLMIGLDPNGVPKNKAGLLAASFLTGTFGAAFMLMLAWNASNIAGHTKKVTINALTLVSFATGNILGTQTFQAKQAPGYISGKISIIATLGILCFVILILRWYNDMLNKRNRKVLEGMSEEEKLDLREKMAFADQTDRKNVFFVYT</sequence>
<organism evidence="9 10">
    <name type="scientific">Hyaloscypha bicolor E</name>
    <dbReference type="NCBI Taxonomy" id="1095630"/>
    <lineage>
        <taxon>Eukaryota</taxon>
        <taxon>Fungi</taxon>
        <taxon>Dikarya</taxon>
        <taxon>Ascomycota</taxon>
        <taxon>Pezizomycotina</taxon>
        <taxon>Leotiomycetes</taxon>
        <taxon>Helotiales</taxon>
        <taxon>Hyaloscyphaceae</taxon>
        <taxon>Hyaloscypha</taxon>
        <taxon>Hyaloscypha bicolor</taxon>
    </lineage>
</organism>
<feature type="transmembrane region" description="Helical" evidence="7">
    <location>
        <begin position="170"/>
        <end position="190"/>
    </location>
</feature>
<protein>
    <submittedName>
        <fullName evidence="9">MFS general substrate transporter</fullName>
    </submittedName>
</protein>
<dbReference type="PROSITE" id="PS50850">
    <property type="entry name" value="MFS"/>
    <property type="match status" value="1"/>
</dbReference>
<keyword evidence="2" id="KW-0813">Transport</keyword>
<feature type="non-terminal residue" evidence="9">
    <location>
        <position position="1"/>
    </location>
</feature>
<evidence type="ECO:0000313" key="10">
    <source>
        <dbReference type="Proteomes" id="UP000235371"/>
    </source>
</evidence>